<dbReference type="FunFam" id="3.30.70.3550:FF:000001">
    <property type="entry name" value="Leucyl/phenylalanyl-tRNA--protein transferase"/>
    <property type="match status" value="1"/>
</dbReference>
<dbReference type="AlphaFoldDB" id="A0A0F9P9C8"/>
<comment type="subcellular location">
    <subcellularLocation>
        <location evidence="1">Cytoplasm</location>
    </subcellularLocation>
</comment>
<dbReference type="GO" id="GO:0005737">
    <property type="term" value="C:cytoplasm"/>
    <property type="evidence" value="ECO:0007669"/>
    <property type="project" value="UniProtKB-SubCell"/>
</dbReference>
<evidence type="ECO:0000256" key="2">
    <source>
        <dbReference type="ARBA" id="ARBA00022490"/>
    </source>
</evidence>
<dbReference type="NCBIfam" id="TIGR00667">
    <property type="entry name" value="aat"/>
    <property type="match status" value="1"/>
</dbReference>
<dbReference type="InterPro" id="IPR042221">
    <property type="entry name" value="Leu/Phe-tRNA_Trfase_N"/>
</dbReference>
<accession>A0A0F9P9C8</accession>
<protein>
    <recommendedName>
        <fullName evidence="6">Leucyl/phenylalanyl-tRNA--protein transferase</fullName>
    </recommendedName>
</protein>
<keyword evidence="4" id="KW-0012">Acyltransferase</keyword>
<dbReference type="Gene3D" id="3.40.630.70">
    <property type="entry name" value="Leucyl/phenylalanyl-tRNA-protein transferase, C-terminal domain"/>
    <property type="match status" value="1"/>
</dbReference>
<dbReference type="PANTHER" id="PTHR30098:SF2">
    <property type="entry name" value="LEUCYL_PHENYLALANYL-TRNA--PROTEIN TRANSFERASE"/>
    <property type="match status" value="1"/>
</dbReference>
<organism evidence="5">
    <name type="scientific">marine sediment metagenome</name>
    <dbReference type="NCBI Taxonomy" id="412755"/>
    <lineage>
        <taxon>unclassified sequences</taxon>
        <taxon>metagenomes</taxon>
        <taxon>ecological metagenomes</taxon>
    </lineage>
</organism>
<dbReference type="GO" id="GO:0008914">
    <property type="term" value="F:leucyl-tRNA--protein transferase activity"/>
    <property type="evidence" value="ECO:0007669"/>
    <property type="project" value="InterPro"/>
</dbReference>
<dbReference type="Gene3D" id="3.30.70.3550">
    <property type="entry name" value="Leucyl/phenylalanyl-tRNA-protein transferase, N-terminal domain"/>
    <property type="match status" value="1"/>
</dbReference>
<dbReference type="InterPro" id="IPR042203">
    <property type="entry name" value="Leu/Phe-tRNA_Trfase_C"/>
</dbReference>
<dbReference type="HAMAP" id="MF_00688">
    <property type="entry name" value="Leu_Phe_trans"/>
    <property type="match status" value="1"/>
</dbReference>
<dbReference type="SUPFAM" id="SSF55729">
    <property type="entry name" value="Acyl-CoA N-acyltransferases (Nat)"/>
    <property type="match status" value="1"/>
</dbReference>
<sequence length="224" mass="25578">MNTKKGNSSIVLLDERLIFPPIENANADGLLAVGGDLSPERLLLAYQSGIFPWFDRDSPILWWSPDPRMVLYPHKIKISKSMRKVLRSDQFQLTVNTCFENVIDRCSHIKRSGQNGTWITTEMIDAYIELHKKGYATSYEVWENERLVGGLYGIDIGHIFCGESMFSTVSNASKFAFIRLAQDVEAKNYKVIDCQMHTEHLERMGASEIPRNSFIDLLKRNSSL</sequence>
<dbReference type="Pfam" id="PF03588">
    <property type="entry name" value="Leu_Phe_trans"/>
    <property type="match status" value="1"/>
</dbReference>
<evidence type="ECO:0008006" key="6">
    <source>
        <dbReference type="Google" id="ProtNLM"/>
    </source>
</evidence>
<dbReference type="EMBL" id="LAZR01006736">
    <property type="protein sequence ID" value="KKM89987.1"/>
    <property type="molecule type" value="Genomic_DNA"/>
</dbReference>
<name>A0A0F9P9C8_9ZZZZ</name>
<dbReference type="GO" id="GO:0030163">
    <property type="term" value="P:protein catabolic process"/>
    <property type="evidence" value="ECO:0007669"/>
    <property type="project" value="InterPro"/>
</dbReference>
<comment type="caution">
    <text evidence="5">The sequence shown here is derived from an EMBL/GenBank/DDBJ whole genome shotgun (WGS) entry which is preliminary data.</text>
</comment>
<dbReference type="InterPro" id="IPR016181">
    <property type="entry name" value="Acyl_CoA_acyltransferase"/>
</dbReference>
<evidence type="ECO:0000256" key="3">
    <source>
        <dbReference type="ARBA" id="ARBA00022679"/>
    </source>
</evidence>
<keyword evidence="2" id="KW-0963">Cytoplasm</keyword>
<evidence type="ECO:0000313" key="5">
    <source>
        <dbReference type="EMBL" id="KKM89987.1"/>
    </source>
</evidence>
<keyword evidence="3" id="KW-0808">Transferase</keyword>
<gene>
    <name evidence="5" type="ORF">LCGC14_1243180</name>
</gene>
<evidence type="ECO:0000256" key="4">
    <source>
        <dbReference type="ARBA" id="ARBA00023315"/>
    </source>
</evidence>
<dbReference type="PANTHER" id="PTHR30098">
    <property type="entry name" value="LEUCYL/PHENYLALANYL-TRNA--PROTEIN TRANSFERASE"/>
    <property type="match status" value="1"/>
</dbReference>
<evidence type="ECO:0000256" key="1">
    <source>
        <dbReference type="ARBA" id="ARBA00004496"/>
    </source>
</evidence>
<proteinExistence type="inferred from homology"/>
<reference evidence="5" key="1">
    <citation type="journal article" date="2015" name="Nature">
        <title>Complex archaea that bridge the gap between prokaryotes and eukaryotes.</title>
        <authorList>
            <person name="Spang A."/>
            <person name="Saw J.H."/>
            <person name="Jorgensen S.L."/>
            <person name="Zaremba-Niedzwiedzka K."/>
            <person name="Martijn J."/>
            <person name="Lind A.E."/>
            <person name="van Eijk R."/>
            <person name="Schleper C."/>
            <person name="Guy L."/>
            <person name="Ettema T.J."/>
        </authorList>
    </citation>
    <scope>NUCLEOTIDE SEQUENCE</scope>
</reference>
<dbReference type="InterPro" id="IPR004616">
    <property type="entry name" value="Leu/Phe-tRNA_Trfase"/>
</dbReference>